<proteinExistence type="predicted"/>
<evidence type="ECO:0000313" key="1">
    <source>
        <dbReference type="EMBL" id="CAG7721062.1"/>
    </source>
</evidence>
<sequence>MSTRSGRNFGVCGFIIGTGYTGLPFHQDIGYSDKSIVITSVLENGLHLRNRKMPASSRRTGLSSYMFISDKELNSKFLYLHYLVSGNVSDVLQQFHIDIYKNHQGDVRYDEKPFIGMEFNHTDWRDYYYLERHRTMLD</sequence>
<name>A0A8J2JLQ9_9HEXA</name>
<accession>A0A8J2JLQ9</accession>
<comment type="caution">
    <text evidence="1">The sequence shown here is derived from an EMBL/GenBank/DDBJ whole genome shotgun (WGS) entry which is preliminary data.</text>
</comment>
<keyword evidence="2" id="KW-1185">Reference proteome</keyword>
<dbReference type="AlphaFoldDB" id="A0A8J2JLQ9"/>
<organism evidence="1 2">
    <name type="scientific">Allacma fusca</name>
    <dbReference type="NCBI Taxonomy" id="39272"/>
    <lineage>
        <taxon>Eukaryota</taxon>
        <taxon>Metazoa</taxon>
        <taxon>Ecdysozoa</taxon>
        <taxon>Arthropoda</taxon>
        <taxon>Hexapoda</taxon>
        <taxon>Collembola</taxon>
        <taxon>Symphypleona</taxon>
        <taxon>Sminthuridae</taxon>
        <taxon>Allacma</taxon>
    </lineage>
</organism>
<dbReference type="EMBL" id="CAJVCH010076620">
    <property type="protein sequence ID" value="CAG7721062.1"/>
    <property type="molecule type" value="Genomic_DNA"/>
</dbReference>
<dbReference type="Proteomes" id="UP000708208">
    <property type="component" value="Unassembled WGS sequence"/>
</dbReference>
<reference evidence="1" key="1">
    <citation type="submission" date="2021-06" db="EMBL/GenBank/DDBJ databases">
        <authorList>
            <person name="Hodson N. C."/>
            <person name="Mongue J. A."/>
            <person name="Jaron S. K."/>
        </authorList>
    </citation>
    <scope>NUCLEOTIDE SEQUENCE</scope>
</reference>
<evidence type="ECO:0000313" key="2">
    <source>
        <dbReference type="Proteomes" id="UP000708208"/>
    </source>
</evidence>
<gene>
    <name evidence="1" type="ORF">AFUS01_LOCUS10311</name>
</gene>
<protein>
    <submittedName>
        <fullName evidence="1">Uncharacterized protein</fullName>
    </submittedName>
</protein>